<evidence type="ECO:0000313" key="2">
    <source>
        <dbReference type="EMBL" id="MYL85330.1"/>
    </source>
</evidence>
<dbReference type="OrthoDB" id="9766459at2"/>
<protein>
    <submittedName>
        <fullName evidence="2">Uncharacterized protein</fullName>
    </submittedName>
</protein>
<accession>A0A7C9MHU2</accession>
<keyword evidence="1" id="KW-0175">Coiled coil</keyword>
<comment type="caution">
    <text evidence="2">The sequence shown here is derived from an EMBL/GenBank/DDBJ whole genome shotgun (WGS) entry which is preliminary data.</text>
</comment>
<dbReference type="AlphaFoldDB" id="A0A7C9MHU2"/>
<sequence length="147" mass="16625">MPMDTYKSPEALARENEELRARLKEAEETLQAIRLGEIDAVVVTGTKNDQIFMLEGADHAYRVMVEQMSESAGTLRTDGLVLFCNTIFSFFWSLLRSASEDAFSRTSSRPATRRCLPAFLNKPSRIGPRARLCSLRPVEGKSRFFFP</sequence>
<dbReference type="Proteomes" id="UP000482487">
    <property type="component" value="Unassembled WGS sequence"/>
</dbReference>
<keyword evidence="3" id="KW-1185">Reference proteome</keyword>
<organism evidence="2 3">
    <name type="scientific">Solidesulfovibrio aerotolerans</name>
    <dbReference type="NCBI Taxonomy" id="295255"/>
    <lineage>
        <taxon>Bacteria</taxon>
        <taxon>Pseudomonadati</taxon>
        <taxon>Thermodesulfobacteriota</taxon>
        <taxon>Desulfovibrionia</taxon>
        <taxon>Desulfovibrionales</taxon>
        <taxon>Desulfovibrionaceae</taxon>
        <taxon>Solidesulfovibrio</taxon>
    </lineage>
</organism>
<evidence type="ECO:0000256" key="1">
    <source>
        <dbReference type="SAM" id="Coils"/>
    </source>
</evidence>
<dbReference type="RefSeq" id="WP_160964186.1">
    <property type="nucleotide sequence ID" value="NZ_WVUD01000078.1"/>
</dbReference>
<feature type="coiled-coil region" evidence="1">
    <location>
        <begin position="9"/>
        <end position="36"/>
    </location>
</feature>
<gene>
    <name evidence="2" type="ORF">GTA51_19740</name>
</gene>
<reference evidence="2 3" key="1">
    <citation type="submission" date="2020-01" db="EMBL/GenBank/DDBJ databases">
        <title>Genome sequence of Desulfovibrio aerotolerans DSM 16695(T).</title>
        <authorList>
            <person name="Karnachuk O."/>
            <person name="Avakyan M."/>
            <person name="Mardanov A."/>
            <person name="Kadnikov V."/>
            <person name="Ravin N."/>
        </authorList>
    </citation>
    <scope>NUCLEOTIDE SEQUENCE [LARGE SCALE GENOMIC DNA]</scope>
    <source>
        <strain evidence="2 3">DSM 16695</strain>
    </source>
</reference>
<dbReference type="EMBL" id="WVUD01000078">
    <property type="protein sequence ID" value="MYL85330.1"/>
    <property type="molecule type" value="Genomic_DNA"/>
</dbReference>
<name>A0A7C9MHU2_9BACT</name>
<proteinExistence type="predicted"/>
<evidence type="ECO:0000313" key="3">
    <source>
        <dbReference type="Proteomes" id="UP000482487"/>
    </source>
</evidence>